<evidence type="ECO:0000259" key="2">
    <source>
        <dbReference type="PROSITE" id="PS50891"/>
    </source>
</evidence>
<feature type="domain" description="LOB" evidence="2">
    <location>
        <begin position="9"/>
        <end position="111"/>
    </location>
</feature>
<name>A0A2U1L5V5_ARTAN</name>
<evidence type="ECO:0000313" key="3">
    <source>
        <dbReference type="EMBL" id="PWA44390.1"/>
    </source>
</evidence>
<evidence type="ECO:0000313" key="4">
    <source>
        <dbReference type="Proteomes" id="UP000245207"/>
    </source>
</evidence>
<sequence>MTVKGGSRPACAACRFQRRRCSSDCPLAPYFPANQPKVFQNVHRLYGVGNMMKILNQIKDDDQKEEAMKSIKYESHIRQMYPVHGCHGTIVQLHQNLVEATRELQSVNMMLDAYKKKSKLEREAGYINNVDGQVVGGSSDWGTSSMMNVGNDLGFFYDGLGDHNGNEFKRRVMALQPSDWDDEKKTINIDSAKYKPRFDEFQFCNVEQGDGSPDYTEIMCRSFVDDHQDYELKI</sequence>
<proteinExistence type="inferred from homology"/>
<organism evidence="3 4">
    <name type="scientific">Artemisia annua</name>
    <name type="common">Sweet wormwood</name>
    <dbReference type="NCBI Taxonomy" id="35608"/>
    <lineage>
        <taxon>Eukaryota</taxon>
        <taxon>Viridiplantae</taxon>
        <taxon>Streptophyta</taxon>
        <taxon>Embryophyta</taxon>
        <taxon>Tracheophyta</taxon>
        <taxon>Spermatophyta</taxon>
        <taxon>Magnoliopsida</taxon>
        <taxon>eudicotyledons</taxon>
        <taxon>Gunneridae</taxon>
        <taxon>Pentapetalae</taxon>
        <taxon>asterids</taxon>
        <taxon>campanulids</taxon>
        <taxon>Asterales</taxon>
        <taxon>Asteraceae</taxon>
        <taxon>Asteroideae</taxon>
        <taxon>Anthemideae</taxon>
        <taxon>Artemisiinae</taxon>
        <taxon>Artemisia</taxon>
    </lineage>
</organism>
<dbReference type="PANTHER" id="PTHR31301:SF185">
    <property type="entry name" value="LOB DOMAIN-CONTAINING PROTEIN-RELATED"/>
    <property type="match status" value="1"/>
</dbReference>
<gene>
    <name evidence="3" type="ORF">CTI12_AA526760</name>
</gene>
<dbReference type="PANTHER" id="PTHR31301">
    <property type="entry name" value="LOB DOMAIN-CONTAINING PROTEIN 4-RELATED"/>
    <property type="match status" value="1"/>
</dbReference>
<dbReference type="STRING" id="35608.A0A2U1L5V5"/>
<dbReference type="AlphaFoldDB" id="A0A2U1L5V5"/>
<dbReference type="Proteomes" id="UP000245207">
    <property type="component" value="Unassembled WGS sequence"/>
</dbReference>
<protein>
    <submittedName>
        <fullName evidence="3">LOB domain-containing protein</fullName>
    </submittedName>
</protein>
<dbReference type="InterPro" id="IPR004883">
    <property type="entry name" value="LOB"/>
</dbReference>
<evidence type="ECO:0000256" key="1">
    <source>
        <dbReference type="ARBA" id="ARBA00005474"/>
    </source>
</evidence>
<dbReference type="EMBL" id="PKPP01011301">
    <property type="protein sequence ID" value="PWA44390.1"/>
    <property type="molecule type" value="Genomic_DNA"/>
</dbReference>
<comment type="similarity">
    <text evidence="1">Belongs to the LOB domain-containing protein family.</text>
</comment>
<dbReference type="PROSITE" id="PS50891">
    <property type="entry name" value="LOB"/>
    <property type="match status" value="1"/>
</dbReference>
<dbReference type="OrthoDB" id="1893065at2759"/>
<reference evidence="3 4" key="1">
    <citation type="journal article" date="2018" name="Mol. Plant">
        <title>The genome of Artemisia annua provides insight into the evolution of Asteraceae family and artemisinin biosynthesis.</title>
        <authorList>
            <person name="Shen Q."/>
            <person name="Zhang L."/>
            <person name="Liao Z."/>
            <person name="Wang S."/>
            <person name="Yan T."/>
            <person name="Shi P."/>
            <person name="Liu M."/>
            <person name="Fu X."/>
            <person name="Pan Q."/>
            <person name="Wang Y."/>
            <person name="Lv Z."/>
            <person name="Lu X."/>
            <person name="Zhang F."/>
            <person name="Jiang W."/>
            <person name="Ma Y."/>
            <person name="Chen M."/>
            <person name="Hao X."/>
            <person name="Li L."/>
            <person name="Tang Y."/>
            <person name="Lv G."/>
            <person name="Zhou Y."/>
            <person name="Sun X."/>
            <person name="Brodelius P.E."/>
            <person name="Rose J.K.C."/>
            <person name="Tang K."/>
        </authorList>
    </citation>
    <scope>NUCLEOTIDE SEQUENCE [LARGE SCALE GENOMIC DNA]</scope>
    <source>
        <strain evidence="4">cv. Huhao1</strain>
        <tissue evidence="3">Leaf</tissue>
    </source>
</reference>
<comment type="caution">
    <text evidence="3">The sequence shown here is derived from an EMBL/GenBank/DDBJ whole genome shotgun (WGS) entry which is preliminary data.</text>
</comment>
<keyword evidence="4" id="KW-1185">Reference proteome</keyword>
<dbReference type="Pfam" id="PF03195">
    <property type="entry name" value="LOB"/>
    <property type="match status" value="1"/>
</dbReference>
<accession>A0A2U1L5V5</accession>